<evidence type="ECO:0000256" key="1">
    <source>
        <dbReference type="SAM" id="MobiDB-lite"/>
    </source>
</evidence>
<proteinExistence type="predicted"/>
<evidence type="ECO:0000313" key="3">
    <source>
        <dbReference type="EMBL" id="KAF0895732.1"/>
    </source>
</evidence>
<reference evidence="3 4" key="1">
    <citation type="submission" date="2019-11" db="EMBL/GenBank/DDBJ databases">
        <title>Whole genome sequence of Oryza granulata.</title>
        <authorList>
            <person name="Li W."/>
        </authorList>
    </citation>
    <scope>NUCLEOTIDE SEQUENCE [LARGE SCALE GENOMIC DNA]</scope>
    <source>
        <strain evidence="4">cv. Menghai</strain>
        <tissue evidence="3">Leaf</tissue>
    </source>
</reference>
<dbReference type="OrthoDB" id="694001at2759"/>
<accession>A0A6G1C6E8</accession>
<evidence type="ECO:0000313" key="4">
    <source>
        <dbReference type="Proteomes" id="UP000479710"/>
    </source>
</evidence>
<keyword evidence="4" id="KW-1185">Reference proteome</keyword>
<dbReference type="Pfam" id="PF20241">
    <property type="entry name" value="DUF6598"/>
    <property type="match status" value="1"/>
</dbReference>
<comment type="caution">
    <text evidence="3">The sequence shown here is derived from an EMBL/GenBank/DDBJ whole genome shotgun (WGS) entry which is preliminary data.</text>
</comment>
<protein>
    <recommendedName>
        <fullName evidence="2">DUF6598 domain-containing protein</fullName>
    </recommendedName>
</protein>
<name>A0A6G1C6E8_9ORYZ</name>
<dbReference type="EMBL" id="SPHZ02000010">
    <property type="protein sequence ID" value="KAF0895732.1"/>
    <property type="molecule type" value="Genomic_DNA"/>
</dbReference>
<dbReference type="Proteomes" id="UP000479710">
    <property type="component" value="Unassembled WGS sequence"/>
</dbReference>
<organism evidence="3 4">
    <name type="scientific">Oryza meyeriana var. granulata</name>
    <dbReference type="NCBI Taxonomy" id="110450"/>
    <lineage>
        <taxon>Eukaryota</taxon>
        <taxon>Viridiplantae</taxon>
        <taxon>Streptophyta</taxon>
        <taxon>Embryophyta</taxon>
        <taxon>Tracheophyta</taxon>
        <taxon>Spermatophyta</taxon>
        <taxon>Magnoliopsida</taxon>
        <taxon>Liliopsida</taxon>
        <taxon>Poales</taxon>
        <taxon>Poaceae</taxon>
        <taxon>BOP clade</taxon>
        <taxon>Oryzoideae</taxon>
        <taxon>Oryzeae</taxon>
        <taxon>Oryzinae</taxon>
        <taxon>Oryza</taxon>
        <taxon>Oryza meyeriana</taxon>
    </lineage>
</organism>
<dbReference type="InterPro" id="IPR046533">
    <property type="entry name" value="DUF6598"/>
</dbReference>
<evidence type="ECO:0000259" key="2">
    <source>
        <dbReference type="Pfam" id="PF20241"/>
    </source>
</evidence>
<feature type="region of interest" description="Disordered" evidence="1">
    <location>
        <begin position="1"/>
        <end position="33"/>
    </location>
</feature>
<gene>
    <name evidence="3" type="ORF">E2562_014342</name>
</gene>
<feature type="compositionally biased region" description="Low complexity" evidence="1">
    <location>
        <begin position="1"/>
        <end position="11"/>
    </location>
</feature>
<feature type="domain" description="DUF6598" evidence="2">
    <location>
        <begin position="30"/>
        <end position="71"/>
    </location>
</feature>
<sequence>MAAGMEAEAAMKGCTGGRRQAARRGSGDRRRQPWPIDVFGFVAARDSLDCKHNFIFNHESGDAQTLTAEKETAIDIRR</sequence>
<dbReference type="AlphaFoldDB" id="A0A6G1C6E8"/>